<evidence type="ECO:0000256" key="1">
    <source>
        <dbReference type="SAM" id="MobiDB-lite"/>
    </source>
</evidence>
<feature type="signal peptide" evidence="2">
    <location>
        <begin position="1"/>
        <end position="15"/>
    </location>
</feature>
<feature type="region of interest" description="Disordered" evidence="1">
    <location>
        <begin position="81"/>
        <end position="106"/>
    </location>
</feature>
<evidence type="ECO:0000313" key="3">
    <source>
        <dbReference type="EMBL" id="JAG12776.1"/>
    </source>
</evidence>
<protein>
    <submittedName>
        <fullName evidence="3">Msx2-interacting protein</fullName>
    </submittedName>
</protein>
<proteinExistence type="predicted"/>
<dbReference type="AlphaFoldDB" id="A0A0A9WZC3"/>
<gene>
    <name evidence="3" type="primary">SPEN_2</name>
    <name evidence="3" type="ORF">CM83_32977</name>
</gene>
<name>A0A0A9WZC3_LYGHE</name>
<dbReference type="EMBL" id="GBHO01030828">
    <property type="protein sequence ID" value="JAG12776.1"/>
    <property type="molecule type" value="Transcribed_RNA"/>
</dbReference>
<organism evidence="3">
    <name type="scientific">Lygus hesperus</name>
    <name type="common">Western plant bug</name>
    <dbReference type="NCBI Taxonomy" id="30085"/>
    <lineage>
        <taxon>Eukaryota</taxon>
        <taxon>Metazoa</taxon>
        <taxon>Ecdysozoa</taxon>
        <taxon>Arthropoda</taxon>
        <taxon>Hexapoda</taxon>
        <taxon>Insecta</taxon>
        <taxon>Pterygota</taxon>
        <taxon>Neoptera</taxon>
        <taxon>Paraneoptera</taxon>
        <taxon>Hemiptera</taxon>
        <taxon>Heteroptera</taxon>
        <taxon>Panheteroptera</taxon>
        <taxon>Cimicomorpha</taxon>
        <taxon>Miridae</taxon>
        <taxon>Mirini</taxon>
        <taxon>Lygus</taxon>
    </lineage>
</organism>
<reference evidence="3" key="2">
    <citation type="submission" date="2014-07" db="EMBL/GenBank/DDBJ databases">
        <authorList>
            <person name="Hull J."/>
        </authorList>
    </citation>
    <scope>NUCLEOTIDE SEQUENCE</scope>
</reference>
<feature type="compositionally biased region" description="Basic residues" evidence="1">
    <location>
        <begin position="89"/>
        <end position="100"/>
    </location>
</feature>
<accession>A0A0A9WZC3</accession>
<feature type="chain" id="PRO_5013243715" evidence="2">
    <location>
        <begin position="16"/>
        <end position="135"/>
    </location>
</feature>
<evidence type="ECO:0000256" key="2">
    <source>
        <dbReference type="SAM" id="SignalP"/>
    </source>
</evidence>
<keyword evidence="2" id="KW-0732">Signal</keyword>
<reference evidence="3" key="1">
    <citation type="journal article" date="2014" name="PLoS ONE">
        <title>Transcriptome-Based Identification of ABC Transporters in the Western Tarnished Plant Bug Lygus hesperus.</title>
        <authorList>
            <person name="Hull J.J."/>
            <person name="Chaney K."/>
            <person name="Geib S.M."/>
            <person name="Fabrick J.A."/>
            <person name="Brent C.S."/>
            <person name="Walsh D."/>
            <person name="Lavine L.C."/>
        </authorList>
    </citation>
    <scope>NUCLEOTIDE SEQUENCE</scope>
</reference>
<sequence>MKFLAVLLLAAVIRAIDWHKDRFVHDNFRRLPTIPKKAYLTRVHENRWNPLKTSGRRFQSEMDTLRGDTYSSDLGIVRTLDDPRQNGLSRRHRPPKRKLNQSHNADGHYMFHNPGDLMFNPSFGPTNQAVRVLNI</sequence>